<protein>
    <submittedName>
        <fullName evidence="4">Ubiquinone-binding protein</fullName>
    </submittedName>
</protein>
<gene>
    <name evidence="4" type="ORF">B1A74_02360</name>
</gene>
<comment type="caution">
    <text evidence="4">The sequence shown here is derived from an EMBL/GenBank/DDBJ whole genome shotgun (WGS) entry which is preliminary data.</text>
</comment>
<accession>A0A1V3A0Y4</accession>
<name>A0A1V3A0Y4_9GAMM</name>
<dbReference type="CDD" id="cd07813">
    <property type="entry name" value="COQ10p_like"/>
    <property type="match status" value="1"/>
</dbReference>
<dbReference type="Proteomes" id="UP000189177">
    <property type="component" value="Unassembled WGS sequence"/>
</dbReference>
<keyword evidence="5" id="KW-1185">Reference proteome</keyword>
<dbReference type="EMBL" id="MUZR01000007">
    <property type="protein sequence ID" value="OOC10995.1"/>
    <property type="molecule type" value="Genomic_DNA"/>
</dbReference>
<dbReference type="OrthoDB" id="9804759at2"/>
<proteinExistence type="inferred from homology"/>
<dbReference type="InterPro" id="IPR023393">
    <property type="entry name" value="START-like_dom_sf"/>
</dbReference>
<comment type="similarity">
    <text evidence="1">Belongs to the ribosome association toxin RatA family.</text>
</comment>
<evidence type="ECO:0000313" key="4">
    <source>
        <dbReference type="EMBL" id="OOC10995.1"/>
    </source>
</evidence>
<dbReference type="GO" id="GO:0048039">
    <property type="term" value="F:ubiquinone binding"/>
    <property type="evidence" value="ECO:0007669"/>
    <property type="project" value="InterPro"/>
</dbReference>
<dbReference type="InterPro" id="IPR005031">
    <property type="entry name" value="COQ10_START"/>
</dbReference>
<dbReference type="PANTHER" id="PTHR12901:SF10">
    <property type="entry name" value="COENZYME Q-BINDING PROTEIN COQ10, MITOCHONDRIAL"/>
    <property type="match status" value="1"/>
</dbReference>
<dbReference type="STRING" id="252474.B1A74_02360"/>
<organism evidence="4 5">
    <name type="scientific">Thioalkalivibrio halophilus</name>
    <dbReference type="NCBI Taxonomy" id="252474"/>
    <lineage>
        <taxon>Bacteria</taxon>
        <taxon>Pseudomonadati</taxon>
        <taxon>Pseudomonadota</taxon>
        <taxon>Gammaproteobacteria</taxon>
        <taxon>Chromatiales</taxon>
        <taxon>Ectothiorhodospiraceae</taxon>
        <taxon>Thioalkalivibrio</taxon>
    </lineage>
</organism>
<dbReference type="SUPFAM" id="SSF55961">
    <property type="entry name" value="Bet v1-like"/>
    <property type="match status" value="1"/>
</dbReference>
<evidence type="ECO:0000313" key="5">
    <source>
        <dbReference type="Proteomes" id="UP000189177"/>
    </source>
</evidence>
<dbReference type="InterPro" id="IPR044996">
    <property type="entry name" value="COQ10-like"/>
</dbReference>
<evidence type="ECO:0000256" key="1">
    <source>
        <dbReference type="ARBA" id="ARBA00008918"/>
    </source>
</evidence>
<dbReference type="Pfam" id="PF03364">
    <property type="entry name" value="Polyketide_cyc"/>
    <property type="match status" value="1"/>
</dbReference>
<sequence length="146" mass="16431">MGSKIQRSADVPHSREQMFDLVDDIDAYPEFLPGCRSASARNRTETQVEGTIELAKGALHKSFTTRNTLRRPESIDIRLVKGPFQRLHGTWRFTELEGGGTRISLELEFEFASRLMSFAIGPVFHQIANSLVDAFVRRAQEVHGNG</sequence>
<evidence type="ECO:0000256" key="2">
    <source>
        <dbReference type="ARBA" id="ARBA00022649"/>
    </source>
</evidence>
<dbReference type="GO" id="GO:0045333">
    <property type="term" value="P:cellular respiration"/>
    <property type="evidence" value="ECO:0007669"/>
    <property type="project" value="InterPro"/>
</dbReference>
<feature type="domain" description="Coenzyme Q-binding protein COQ10 START" evidence="3">
    <location>
        <begin position="11"/>
        <end position="135"/>
    </location>
</feature>
<reference evidence="4 5" key="1">
    <citation type="submission" date="2017-02" db="EMBL/GenBank/DDBJ databases">
        <title>Genomic diversity within the haloalkaliphilic genus Thioalkalivibrio.</title>
        <authorList>
            <person name="Ahn A.-C."/>
            <person name="Meier-Kolthoff J."/>
            <person name="Overmars L."/>
            <person name="Richter M."/>
            <person name="Woyke T."/>
            <person name="Sorokin D.Y."/>
            <person name="Muyzer G."/>
        </authorList>
    </citation>
    <scope>NUCLEOTIDE SEQUENCE [LARGE SCALE GENOMIC DNA]</scope>
    <source>
        <strain evidence="4 5">HL17</strain>
    </source>
</reference>
<keyword evidence="4" id="KW-0830">Ubiquinone</keyword>
<evidence type="ECO:0000259" key="3">
    <source>
        <dbReference type="Pfam" id="PF03364"/>
    </source>
</evidence>
<dbReference type="Gene3D" id="3.30.530.20">
    <property type="match status" value="1"/>
</dbReference>
<dbReference type="RefSeq" id="WP_018946387.1">
    <property type="nucleotide sequence ID" value="NZ_MUZR01000007.1"/>
</dbReference>
<dbReference type="AlphaFoldDB" id="A0A1V3A0Y4"/>
<dbReference type="PANTHER" id="PTHR12901">
    <property type="entry name" value="SPERM PROTEIN HOMOLOG"/>
    <property type="match status" value="1"/>
</dbReference>
<keyword evidence="2" id="KW-1277">Toxin-antitoxin system</keyword>